<dbReference type="WBParaSite" id="TCONS_00014069.p1">
    <property type="protein sequence ID" value="TCONS_00014069.p1"/>
    <property type="gene ID" value="XLOC_009247"/>
</dbReference>
<evidence type="ECO:0000256" key="5">
    <source>
        <dbReference type="ARBA" id="ARBA00022759"/>
    </source>
</evidence>
<dbReference type="InterPro" id="IPR000477">
    <property type="entry name" value="RT_dom"/>
</dbReference>
<dbReference type="CDD" id="cd01647">
    <property type="entry name" value="RT_LTR"/>
    <property type="match status" value="1"/>
</dbReference>
<dbReference type="InterPro" id="IPR041577">
    <property type="entry name" value="RT_RNaseH_2"/>
</dbReference>
<keyword evidence="5" id="KW-0378">Hydrolase</keyword>
<keyword evidence="2" id="KW-0808">Transferase</keyword>
<dbReference type="GO" id="GO:0003676">
    <property type="term" value="F:nucleic acid binding"/>
    <property type="evidence" value="ECO:0007669"/>
    <property type="project" value="InterPro"/>
</dbReference>
<feature type="region of interest" description="Disordered" evidence="7">
    <location>
        <begin position="1278"/>
        <end position="1308"/>
    </location>
</feature>
<dbReference type="SUPFAM" id="SSF53098">
    <property type="entry name" value="Ribonuclease H-like"/>
    <property type="match status" value="1"/>
</dbReference>
<dbReference type="InterPro" id="IPR050951">
    <property type="entry name" value="Retrovirus_Pol_polyprotein"/>
</dbReference>
<organism evidence="11">
    <name type="scientific">Strongyloides stercoralis</name>
    <name type="common">Threadworm</name>
    <dbReference type="NCBI Taxonomy" id="6248"/>
    <lineage>
        <taxon>Eukaryota</taxon>
        <taxon>Metazoa</taxon>
        <taxon>Ecdysozoa</taxon>
        <taxon>Nematoda</taxon>
        <taxon>Chromadorea</taxon>
        <taxon>Rhabditida</taxon>
        <taxon>Tylenchina</taxon>
        <taxon>Panagrolaimomorpha</taxon>
        <taxon>Strongyloidoidea</taxon>
        <taxon>Strongyloididae</taxon>
        <taxon>Strongyloides</taxon>
    </lineage>
</organism>
<dbReference type="InterPro" id="IPR041588">
    <property type="entry name" value="Integrase_H2C2"/>
</dbReference>
<dbReference type="Gene3D" id="3.30.420.10">
    <property type="entry name" value="Ribonuclease H-like superfamily/Ribonuclease H"/>
    <property type="match status" value="1"/>
</dbReference>
<evidence type="ECO:0000256" key="2">
    <source>
        <dbReference type="ARBA" id="ARBA00022679"/>
    </source>
</evidence>
<reference evidence="11" key="1">
    <citation type="submission" date="2015-08" db="UniProtKB">
        <authorList>
            <consortium name="WormBaseParasite"/>
        </authorList>
    </citation>
    <scope>IDENTIFICATION</scope>
</reference>
<dbReference type="Pfam" id="PF00078">
    <property type="entry name" value="RVT_1"/>
    <property type="match status" value="1"/>
</dbReference>
<dbReference type="InterPro" id="IPR021109">
    <property type="entry name" value="Peptidase_aspartic_dom_sf"/>
</dbReference>
<proteinExistence type="predicted"/>
<keyword evidence="5" id="KW-0255">Endonuclease</keyword>
<dbReference type="GO" id="GO:0004519">
    <property type="term" value="F:endonuclease activity"/>
    <property type="evidence" value="ECO:0007669"/>
    <property type="project" value="UniProtKB-KW"/>
</dbReference>
<evidence type="ECO:0000259" key="9">
    <source>
        <dbReference type="PROSITE" id="PS50994"/>
    </source>
</evidence>
<dbReference type="Proteomes" id="UP000035681">
    <property type="component" value="Unplaced"/>
</dbReference>
<name>A0A0K0ERQ5_STRER</name>
<protein>
    <recommendedName>
        <fullName evidence="1">RNA-directed DNA polymerase</fullName>
        <ecNumber evidence="1">2.7.7.49</ecNumber>
    </recommendedName>
</protein>
<dbReference type="PANTHER" id="PTHR37984">
    <property type="entry name" value="PROTEIN CBG26694"/>
    <property type="match status" value="1"/>
</dbReference>
<dbReference type="EC" id="2.7.7.49" evidence="1"/>
<dbReference type="Gene3D" id="3.30.70.270">
    <property type="match status" value="2"/>
</dbReference>
<dbReference type="PANTHER" id="PTHR37984:SF5">
    <property type="entry name" value="PROTEIN NYNRIN-LIKE"/>
    <property type="match status" value="1"/>
</dbReference>
<dbReference type="GO" id="GO:0003964">
    <property type="term" value="F:RNA-directed DNA polymerase activity"/>
    <property type="evidence" value="ECO:0007669"/>
    <property type="project" value="UniProtKB-EC"/>
</dbReference>
<evidence type="ECO:0000256" key="7">
    <source>
        <dbReference type="SAM" id="MobiDB-lite"/>
    </source>
</evidence>
<evidence type="ECO:0000259" key="8">
    <source>
        <dbReference type="PROSITE" id="PS50878"/>
    </source>
</evidence>
<evidence type="ECO:0000256" key="4">
    <source>
        <dbReference type="ARBA" id="ARBA00022722"/>
    </source>
</evidence>
<dbReference type="GO" id="GO:0015074">
    <property type="term" value="P:DNA integration"/>
    <property type="evidence" value="ECO:0007669"/>
    <property type="project" value="InterPro"/>
</dbReference>
<sequence length="1308" mass="150510">MATSSNVTQTSEDNKDISLTIDGIINKFKLHLTLPLLSSYIQMNIDELNNLSQEQLEKRILQLEEEYTSKQARNQPVLSAHSNQSDINSQQLLLLIQRQNNMFMEFMQSITQHKNNNSIIFQNNMTIEKFKGKDFKTWFNNFNSYLITNKIDVSLKIHHLRLHLLPDDQIFLDDLLNDDLNYEQIIESFTSRYHDTLSIKRASKQLIDISRKGTINEKEIDDIIKNVSECIRIIHKRNTADEKLDIIKSYVDALLPTPIQRIINNSTTHQKDKKYKYCSYHKTNGHSTDECRKIKKNQDISTNRYTGIKNTEQETSISNNHNTKNTRSFTRITAAKPGSVLFNINLTNISNKNLHVKDITAYLDGGCDVCLISDNLATQLQLKTKSTSIKLFTGNNKEFPPIGEAQILISIGDIKYKTTTYIVQTSILRNVCYAEFIVGNDLLLYAKQYSVNYETSTITLGNTITVPIIEVCNDKHISVSNQSFLRVVQNVDTELDSVIKKQFSSVFSSHSKDIGTMPFTLSKLPIKPDIELPKIKKYHYNPNVQHQINSLTDELYKLGILEPANNPLYISNFVLAGTAKSNEKRICGDFRSLNSIICKEATYLPRYHDTIYKLNNATVYFAVDFTKSFWTIPLDSSIRPYFSMFTNYGIRQFTRMPFGYLNATAVFNKALNNLLQPIIEKYSSSDTGIILYVDDLVGYSDSTKKLNNLMTDILTLFQSNNIKLSLSKSHFFCDTITFLSFTIHKGTIRPSEGIITRIIQFSPPSNLKQLRRWLAMVGYVSNHIKDLNIILKPISHLLKKGIPFHFSDTCLEIFNHINRLLESRPILQIPDWDKDFYLEVDSSSDATGAVLLQKVNGDLLPIQYFSKRHAIRKRPIKATFLELNGILQALRHWKDFLSTSTVHLMTDHKPLLGLLRDGRTPELNRILDFITQFDIKLSYKRGESMVISDTLSRMFLRITSTPDNITPTKPPNYKQLLENFHKQMSHLGYRKTIPLLKDKINYTGIEKDFFEITKSCNECQRINLHLSSHAEKKIIVKHPMEIITMDLLGPVYDSPDGFRYILSIVDSYSRFTILSPARTTAGVEIADLFKNNFIYVFGPPHSIRVDNATSFDNQHFRQLSQQFGFRLDYGIPYYSKSQSIVERSLRTVNMCISKLKLQFPDDDWTTHLNSIQLSMNLSIHSTFDISPYELFLALPPLKLSNLSHAQRLILRTLEENYIVSTLTTNDRSIVQPNDSSDLKTGDLIYVQLKQGNKWLPRYSDLKQITAIVKNRIHFKDFSPTTEPTKTKRGRKRHCITHRSRVKKHVSSS</sequence>
<evidence type="ECO:0000256" key="6">
    <source>
        <dbReference type="ARBA" id="ARBA00023268"/>
    </source>
</evidence>
<dbReference type="InterPro" id="IPR001584">
    <property type="entry name" value="Integrase_cat-core"/>
</dbReference>
<dbReference type="STRING" id="6248.A0A0K0ERQ5"/>
<evidence type="ECO:0000256" key="1">
    <source>
        <dbReference type="ARBA" id="ARBA00012493"/>
    </source>
</evidence>
<dbReference type="InterPro" id="IPR036397">
    <property type="entry name" value="RNaseH_sf"/>
</dbReference>
<dbReference type="Gene3D" id="3.10.10.10">
    <property type="entry name" value="HIV Type 1 Reverse Transcriptase, subunit A, domain 1"/>
    <property type="match status" value="1"/>
</dbReference>
<dbReference type="Pfam" id="PF00665">
    <property type="entry name" value="rve"/>
    <property type="match status" value="1"/>
</dbReference>
<keyword evidence="4" id="KW-0540">Nuclease</keyword>
<dbReference type="SUPFAM" id="SSF56672">
    <property type="entry name" value="DNA/RNA polymerases"/>
    <property type="match status" value="1"/>
</dbReference>
<dbReference type="Gene3D" id="1.10.340.70">
    <property type="match status" value="1"/>
</dbReference>
<keyword evidence="3" id="KW-0548">Nucleotidyltransferase</keyword>
<dbReference type="WBParaSite" id="SSTP_0001213600.1">
    <property type="protein sequence ID" value="SSTP_0001213600.1"/>
    <property type="gene ID" value="SSTP_0001213600"/>
</dbReference>
<keyword evidence="6" id="KW-0511">Multifunctional enzyme</keyword>
<keyword evidence="10" id="KW-1185">Reference proteome</keyword>
<dbReference type="GO" id="GO:0042575">
    <property type="term" value="C:DNA polymerase complex"/>
    <property type="evidence" value="ECO:0007669"/>
    <property type="project" value="UniProtKB-ARBA"/>
</dbReference>
<feature type="compositionally biased region" description="Basic residues" evidence="7">
    <location>
        <begin position="1286"/>
        <end position="1308"/>
    </location>
</feature>
<evidence type="ECO:0000313" key="11">
    <source>
        <dbReference type="WBParaSite" id="SSTP_0001213600.1"/>
    </source>
</evidence>
<feature type="domain" description="Reverse transcriptase" evidence="8">
    <location>
        <begin position="542"/>
        <end position="743"/>
    </location>
</feature>
<dbReference type="InterPro" id="IPR043128">
    <property type="entry name" value="Rev_trsase/Diguanyl_cyclase"/>
</dbReference>
<accession>A0A0K0ERQ5</accession>
<dbReference type="Pfam" id="PF17919">
    <property type="entry name" value="RT_RNaseH_2"/>
    <property type="match status" value="1"/>
</dbReference>
<dbReference type="AlphaFoldDB" id="A0A0K0ERQ5"/>
<dbReference type="PROSITE" id="PS50994">
    <property type="entry name" value="INTEGRASE"/>
    <property type="match status" value="1"/>
</dbReference>
<dbReference type="InterPro" id="IPR043502">
    <property type="entry name" value="DNA/RNA_pol_sf"/>
</dbReference>
<evidence type="ECO:0000256" key="3">
    <source>
        <dbReference type="ARBA" id="ARBA00022695"/>
    </source>
</evidence>
<dbReference type="InterPro" id="IPR012337">
    <property type="entry name" value="RNaseH-like_sf"/>
</dbReference>
<feature type="domain" description="Integrase catalytic" evidence="9">
    <location>
        <begin position="1035"/>
        <end position="1195"/>
    </location>
</feature>
<dbReference type="Pfam" id="PF17921">
    <property type="entry name" value="Integrase_H2C2"/>
    <property type="match status" value="1"/>
</dbReference>
<dbReference type="PROSITE" id="PS50878">
    <property type="entry name" value="RT_POL"/>
    <property type="match status" value="1"/>
</dbReference>
<evidence type="ECO:0000313" key="10">
    <source>
        <dbReference type="Proteomes" id="UP000035681"/>
    </source>
</evidence>
<dbReference type="Gene3D" id="2.40.70.10">
    <property type="entry name" value="Acid Proteases"/>
    <property type="match status" value="1"/>
</dbReference>